<dbReference type="OrthoDB" id="7062900at2"/>
<sequence length="142" mass="15835">MLRIIAGTLAYLIVTFPLAYVWHLVLFQQTYQELGYIGRDEPIIAFGFTAILLQGVILSALYPKICAGMPLFRGVVTFALLMGGYHWTMHVLAAAAKHSIAPLSTWFLLETTYLVLQFSLGTLVFALIHRQFGANEAKLSQE</sequence>
<dbReference type="RefSeq" id="WP_144975830.1">
    <property type="nucleotide sequence ID" value="NZ_CP036289.1"/>
</dbReference>
<organism evidence="2 3">
    <name type="scientific">Bremerella volcania</name>
    <dbReference type="NCBI Taxonomy" id="2527984"/>
    <lineage>
        <taxon>Bacteria</taxon>
        <taxon>Pseudomonadati</taxon>
        <taxon>Planctomycetota</taxon>
        <taxon>Planctomycetia</taxon>
        <taxon>Pirellulales</taxon>
        <taxon>Pirellulaceae</taxon>
        <taxon>Bremerella</taxon>
    </lineage>
</organism>
<evidence type="ECO:0000313" key="2">
    <source>
        <dbReference type="EMBL" id="QDU77151.1"/>
    </source>
</evidence>
<keyword evidence="1" id="KW-0472">Membrane</keyword>
<feature type="transmembrane region" description="Helical" evidence="1">
    <location>
        <begin position="43"/>
        <end position="62"/>
    </location>
</feature>
<feature type="transmembrane region" description="Helical" evidence="1">
    <location>
        <begin position="74"/>
        <end position="95"/>
    </location>
</feature>
<feature type="transmembrane region" description="Helical" evidence="1">
    <location>
        <begin position="107"/>
        <end position="128"/>
    </location>
</feature>
<name>A0A518CD50_9BACT</name>
<dbReference type="KEGG" id="bvo:Pan97_42130"/>
<dbReference type="Proteomes" id="UP000318626">
    <property type="component" value="Chromosome"/>
</dbReference>
<reference evidence="3" key="1">
    <citation type="submission" date="2019-02" db="EMBL/GenBank/DDBJ databases">
        <title>Deep-cultivation of Planctomycetes and their phenomic and genomic characterization uncovers novel biology.</title>
        <authorList>
            <person name="Wiegand S."/>
            <person name="Jogler M."/>
            <person name="Boedeker C."/>
            <person name="Pinto D."/>
            <person name="Vollmers J."/>
            <person name="Rivas-Marin E."/>
            <person name="Kohn T."/>
            <person name="Peeters S.H."/>
            <person name="Heuer A."/>
            <person name="Rast P."/>
            <person name="Oberbeckmann S."/>
            <person name="Bunk B."/>
            <person name="Jeske O."/>
            <person name="Meyerdierks A."/>
            <person name="Storesund J.E."/>
            <person name="Kallscheuer N."/>
            <person name="Luecker S."/>
            <person name="Lage O.M."/>
            <person name="Pohl T."/>
            <person name="Merkel B.J."/>
            <person name="Hornburger P."/>
            <person name="Mueller R.-W."/>
            <person name="Bruemmer F."/>
            <person name="Labrenz M."/>
            <person name="Spormann A.M."/>
            <person name="Op den Camp H."/>
            <person name="Overmann J."/>
            <person name="Amann R."/>
            <person name="Jetten M.S.M."/>
            <person name="Mascher T."/>
            <person name="Medema M.H."/>
            <person name="Devos D.P."/>
            <person name="Kaster A.-K."/>
            <person name="Ovreas L."/>
            <person name="Rohde M."/>
            <person name="Galperin M.Y."/>
            <person name="Jogler C."/>
        </authorList>
    </citation>
    <scope>NUCLEOTIDE SEQUENCE [LARGE SCALE GENOMIC DNA]</scope>
    <source>
        <strain evidence="3">Pan97</strain>
    </source>
</reference>
<evidence type="ECO:0000256" key="1">
    <source>
        <dbReference type="SAM" id="Phobius"/>
    </source>
</evidence>
<keyword evidence="3" id="KW-1185">Reference proteome</keyword>
<gene>
    <name evidence="2" type="ORF">Pan97_42130</name>
</gene>
<keyword evidence="1" id="KW-1133">Transmembrane helix</keyword>
<feature type="transmembrane region" description="Helical" evidence="1">
    <location>
        <begin position="9"/>
        <end position="31"/>
    </location>
</feature>
<dbReference type="EMBL" id="CP036289">
    <property type="protein sequence ID" value="QDU77151.1"/>
    <property type="molecule type" value="Genomic_DNA"/>
</dbReference>
<keyword evidence="1" id="KW-0812">Transmembrane</keyword>
<protein>
    <submittedName>
        <fullName evidence="2">Uncharacterized protein</fullName>
    </submittedName>
</protein>
<accession>A0A518CD50</accession>
<dbReference type="AlphaFoldDB" id="A0A518CD50"/>
<evidence type="ECO:0000313" key="3">
    <source>
        <dbReference type="Proteomes" id="UP000318626"/>
    </source>
</evidence>
<proteinExistence type="predicted"/>